<dbReference type="Pfam" id="PF25917">
    <property type="entry name" value="BSH_RND"/>
    <property type="match status" value="1"/>
</dbReference>
<organism evidence="7 8">
    <name type="scientific">Gilvimarinus japonicus</name>
    <dbReference type="NCBI Taxonomy" id="1796469"/>
    <lineage>
        <taxon>Bacteria</taxon>
        <taxon>Pseudomonadati</taxon>
        <taxon>Pseudomonadota</taxon>
        <taxon>Gammaproteobacteria</taxon>
        <taxon>Cellvibrionales</taxon>
        <taxon>Cellvibrionaceae</taxon>
        <taxon>Gilvimarinus</taxon>
    </lineage>
</organism>
<evidence type="ECO:0000313" key="8">
    <source>
        <dbReference type="Proteomes" id="UP001595548"/>
    </source>
</evidence>
<gene>
    <name evidence="7" type="ORF">ACFOEB_00345</name>
</gene>
<keyword evidence="2" id="KW-0175">Coiled coil</keyword>
<feature type="domain" description="CusB-like beta-barrel" evidence="6">
    <location>
        <begin position="206"/>
        <end position="278"/>
    </location>
</feature>
<dbReference type="NCBIfam" id="TIGR01730">
    <property type="entry name" value="RND_mfp"/>
    <property type="match status" value="1"/>
</dbReference>
<comment type="similarity">
    <text evidence="1">Belongs to the membrane fusion protein (MFP) (TC 8.A.1) family.</text>
</comment>
<dbReference type="Gene3D" id="2.40.50.100">
    <property type="match status" value="1"/>
</dbReference>
<dbReference type="PANTHER" id="PTHR30469">
    <property type="entry name" value="MULTIDRUG RESISTANCE PROTEIN MDTA"/>
    <property type="match status" value="1"/>
</dbReference>
<dbReference type="RefSeq" id="WP_382413496.1">
    <property type="nucleotide sequence ID" value="NZ_AP031500.1"/>
</dbReference>
<evidence type="ECO:0000259" key="6">
    <source>
        <dbReference type="Pfam" id="PF25954"/>
    </source>
</evidence>
<feature type="signal peptide" evidence="4">
    <location>
        <begin position="1"/>
        <end position="28"/>
    </location>
</feature>
<evidence type="ECO:0000256" key="3">
    <source>
        <dbReference type="SAM" id="MobiDB-lite"/>
    </source>
</evidence>
<keyword evidence="8" id="KW-1185">Reference proteome</keyword>
<feature type="compositionally biased region" description="Polar residues" evidence="3">
    <location>
        <begin position="358"/>
        <end position="367"/>
    </location>
</feature>
<dbReference type="EMBL" id="JBHRTL010000001">
    <property type="protein sequence ID" value="MFC3153638.1"/>
    <property type="molecule type" value="Genomic_DNA"/>
</dbReference>
<sequence length="379" mass="40633">MPNKPSTRLPVCMRGKLLLAFASLWFLAGCTDEATLKPGAGGSKARPVIAAKVALSAEQVNVEAVGTSRALQSVAVRPRVAGQVTEVGIEPGQKVTEGQVLLRLDARDEALALRNAEVELADAERLLTRYRQTKDSGAVTESALDDAESAVARAQIAVDRARVDLEYQKVVAPFAGYVGLSDIDPGAWVDNSTVITTIDDRSVLLVTFALPELLLGQIQPGQSIELATWRENSVTAQGQVVSIDSRVDENERTFKVRAHVDNSADLLRPGMSFRIALSLTGNTYVLVPEVSLQWGARGSFVWAIENGVAKRKLATIVQRRAGEVLVNSELQDGALVVLEGIQMVREGQPVKVAEVRELNSQSSNTAASDAAENKEVSGE</sequence>
<accession>A0ABV7HM13</accession>
<protein>
    <submittedName>
        <fullName evidence="7">Efflux RND transporter periplasmic adaptor subunit</fullName>
    </submittedName>
</protein>
<keyword evidence="4" id="KW-0732">Signal</keyword>
<dbReference type="PANTHER" id="PTHR30469:SF11">
    <property type="entry name" value="BLL4320 PROTEIN"/>
    <property type="match status" value="1"/>
</dbReference>
<comment type="caution">
    <text evidence="7">The sequence shown here is derived from an EMBL/GenBank/DDBJ whole genome shotgun (WGS) entry which is preliminary data.</text>
</comment>
<reference evidence="8" key="1">
    <citation type="journal article" date="2019" name="Int. J. Syst. Evol. Microbiol.">
        <title>The Global Catalogue of Microorganisms (GCM) 10K type strain sequencing project: providing services to taxonomists for standard genome sequencing and annotation.</title>
        <authorList>
            <consortium name="The Broad Institute Genomics Platform"/>
            <consortium name="The Broad Institute Genome Sequencing Center for Infectious Disease"/>
            <person name="Wu L."/>
            <person name="Ma J."/>
        </authorList>
    </citation>
    <scope>NUCLEOTIDE SEQUENCE [LARGE SCALE GENOMIC DNA]</scope>
    <source>
        <strain evidence="8">KCTC 52141</strain>
    </source>
</reference>
<evidence type="ECO:0000256" key="1">
    <source>
        <dbReference type="ARBA" id="ARBA00009477"/>
    </source>
</evidence>
<dbReference type="Proteomes" id="UP001595548">
    <property type="component" value="Unassembled WGS sequence"/>
</dbReference>
<evidence type="ECO:0000256" key="2">
    <source>
        <dbReference type="SAM" id="Coils"/>
    </source>
</evidence>
<feature type="coiled-coil region" evidence="2">
    <location>
        <begin position="106"/>
        <end position="164"/>
    </location>
</feature>
<dbReference type="SUPFAM" id="SSF111369">
    <property type="entry name" value="HlyD-like secretion proteins"/>
    <property type="match status" value="1"/>
</dbReference>
<proteinExistence type="inferred from homology"/>
<dbReference type="InterPro" id="IPR058625">
    <property type="entry name" value="MdtA-like_BSH"/>
</dbReference>
<dbReference type="InterPro" id="IPR058792">
    <property type="entry name" value="Beta-barrel_RND_2"/>
</dbReference>
<name>A0ABV7HM13_9GAMM</name>
<evidence type="ECO:0000256" key="4">
    <source>
        <dbReference type="SAM" id="SignalP"/>
    </source>
</evidence>
<feature type="region of interest" description="Disordered" evidence="3">
    <location>
        <begin position="358"/>
        <end position="379"/>
    </location>
</feature>
<feature type="domain" description="Multidrug resistance protein MdtA-like barrel-sandwich hybrid" evidence="5">
    <location>
        <begin position="73"/>
        <end position="193"/>
    </location>
</feature>
<dbReference type="Gene3D" id="1.10.287.470">
    <property type="entry name" value="Helix hairpin bin"/>
    <property type="match status" value="1"/>
</dbReference>
<evidence type="ECO:0000313" key="7">
    <source>
        <dbReference type="EMBL" id="MFC3153638.1"/>
    </source>
</evidence>
<dbReference type="PROSITE" id="PS51257">
    <property type="entry name" value="PROKAR_LIPOPROTEIN"/>
    <property type="match status" value="1"/>
</dbReference>
<dbReference type="Gene3D" id="2.40.30.170">
    <property type="match status" value="1"/>
</dbReference>
<dbReference type="InterPro" id="IPR006143">
    <property type="entry name" value="RND_pump_MFP"/>
</dbReference>
<feature type="chain" id="PRO_5046319919" evidence="4">
    <location>
        <begin position="29"/>
        <end position="379"/>
    </location>
</feature>
<dbReference type="Gene3D" id="2.40.420.20">
    <property type="match status" value="1"/>
</dbReference>
<dbReference type="Pfam" id="PF25954">
    <property type="entry name" value="Beta-barrel_RND_2"/>
    <property type="match status" value="1"/>
</dbReference>
<evidence type="ECO:0000259" key="5">
    <source>
        <dbReference type="Pfam" id="PF25917"/>
    </source>
</evidence>